<feature type="domain" description="Tle cognate immunity protein 4 C-terminal" evidence="2">
    <location>
        <begin position="176"/>
        <end position="331"/>
    </location>
</feature>
<accession>N8ZS55</accession>
<dbReference type="AlphaFoldDB" id="N8ZS55"/>
<sequence>MRKLASVLVLTTTIFNTSCSYAGTSQRNQFWGNMNMINLQDTKTWCLGRYIFEASKDAQFFLQRDEYDSFKIETKKLGATKNDLEKEIAKIIKEYTSYGSILVDQTAEVYHDRALTKIIWAKLSPKSPTIEVFAFVLDNGSLFKIEGSYSREYEAKSKESIENLVQKLKYRNNDSIPTSKGFCINNGFIKDNGERYRYADQTLILNFTQFLTVDIEIQTETIREFDGGLIARTTKNLKEDGLLAGFLTKVKTIRKGKRIINGFAGEEWITEAPMKGRNGVDVVWEYPGIENNNLAPVFYLSLTNGNDLKTKTASISNVEALKLYENILKSIHNFN</sequence>
<dbReference type="Pfam" id="PF18426">
    <property type="entry name" value="Tli4_C"/>
    <property type="match status" value="1"/>
</dbReference>
<gene>
    <name evidence="3" type="ORF">F960_01422</name>
</gene>
<protein>
    <recommendedName>
        <fullName evidence="2">Tle cognate immunity protein 4 C-terminal domain-containing protein</fullName>
    </recommendedName>
</protein>
<keyword evidence="4" id="KW-1185">Reference proteome</keyword>
<dbReference type="eggNOG" id="ENOG5033K3W">
    <property type="taxonomic scope" value="Bacteria"/>
</dbReference>
<evidence type="ECO:0000256" key="1">
    <source>
        <dbReference type="SAM" id="SignalP"/>
    </source>
</evidence>
<reference evidence="3 4" key="1">
    <citation type="submission" date="2013-02" db="EMBL/GenBank/DDBJ databases">
        <title>The Genome Sequence of Acinetobacter gerneri CIP 107464.</title>
        <authorList>
            <consortium name="The Broad Institute Genome Sequencing Platform"/>
            <consortium name="The Broad Institute Genome Sequencing Center for Infectious Disease"/>
            <person name="Cerqueira G."/>
            <person name="Feldgarden M."/>
            <person name="Courvalin P."/>
            <person name="Perichon B."/>
            <person name="Grillot-Courvalin C."/>
            <person name="Clermont D."/>
            <person name="Rocha E."/>
            <person name="Yoon E.-J."/>
            <person name="Nemec A."/>
            <person name="Walker B."/>
            <person name="Young S.K."/>
            <person name="Zeng Q."/>
            <person name="Gargeya S."/>
            <person name="Fitzgerald M."/>
            <person name="Haas B."/>
            <person name="Abouelleil A."/>
            <person name="Alvarado L."/>
            <person name="Arachchi H.M."/>
            <person name="Berlin A.M."/>
            <person name="Chapman S.B."/>
            <person name="Dewar J."/>
            <person name="Goldberg J."/>
            <person name="Griggs A."/>
            <person name="Gujja S."/>
            <person name="Hansen M."/>
            <person name="Howarth C."/>
            <person name="Imamovic A."/>
            <person name="Larimer J."/>
            <person name="McCowan C."/>
            <person name="Murphy C."/>
            <person name="Neiman D."/>
            <person name="Pearson M."/>
            <person name="Priest M."/>
            <person name="Roberts A."/>
            <person name="Saif S."/>
            <person name="Shea T."/>
            <person name="Sisk P."/>
            <person name="Sykes S."/>
            <person name="Wortman J."/>
            <person name="Nusbaum C."/>
            <person name="Birren B."/>
        </authorList>
    </citation>
    <scope>NUCLEOTIDE SEQUENCE [LARGE SCALE GENOMIC DNA]</scope>
    <source>
        <strain evidence="3 4">CIP 107464</strain>
    </source>
</reference>
<dbReference type="RefSeq" id="WP_004860637.1">
    <property type="nucleotide sequence ID" value="NZ_ASYY01000038.1"/>
</dbReference>
<organism evidence="3 4">
    <name type="scientific">Acinetobacter gerneri DSM 14967 = CIP 107464 = MTCC 9824</name>
    <dbReference type="NCBI Taxonomy" id="1120926"/>
    <lineage>
        <taxon>Bacteria</taxon>
        <taxon>Pseudomonadati</taxon>
        <taxon>Pseudomonadota</taxon>
        <taxon>Gammaproteobacteria</taxon>
        <taxon>Moraxellales</taxon>
        <taxon>Moraxellaceae</taxon>
        <taxon>Acinetobacter</taxon>
    </lineage>
</organism>
<dbReference type="STRING" id="202952.GCA_000747725_01915"/>
<evidence type="ECO:0000259" key="2">
    <source>
        <dbReference type="Pfam" id="PF18426"/>
    </source>
</evidence>
<evidence type="ECO:0000313" key="3">
    <source>
        <dbReference type="EMBL" id="ENV34355.1"/>
    </source>
</evidence>
<dbReference type="EMBL" id="APPN01000058">
    <property type="protein sequence ID" value="ENV34355.1"/>
    <property type="molecule type" value="Genomic_DNA"/>
</dbReference>
<dbReference type="GeneID" id="84208808"/>
<proteinExistence type="predicted"/>
<dbReference type="Proteomes" id="UP000013117">
    <property type="component" value="Unassembled WGS sequence"/>
</dbReference>
<feature type="chain" id="PRO_5004138194" description="Tle cognate immunity protein 4 C-terminal domain-containing protein" evidence="1">
    <location>
        <begin position="23"/>
        <end position="335"/>
    </location>
</feature>
<keyword evidence="1" id="KW-0732">Signal</keyword>
<dbReference type="InterPro" id="IPR041290">
    <property type="entry name" value="Tli4_C"/>
</dbReference>
<feature type="signal peptide" evidence="1">
    <location>
        <begin position="1"/>
        <end position="22"/>
    </location>
</feature>
<dbReference type="PATRIC" id="fig|1120926.3.peg.1362"/>
<name>N8ZS55_9GAMM</name>
<dbReference type="OrthoDB" id="8752886at2"/>
<dbReference type="HOGENOM" id="CLU_828030_0_0_6"/>
<comment type="caution">
    <text evidence="3">The sequence shown here is derived from an EMBL/GenBank/DDBJ whole genome shotgun (WGS) entry which is preliminary data.</text>
</comment>
<evidence type="ECO:0000313" key="4">
    <source>
        <dbReference type="Proteomes" id="UP000013117"/>
    </source>
</evidence>